<feature type="region of interest" description="Disordered" evidence="2">
    <location>
        <begin position="55"/>
        <end position="93"/>
    </location>
</feature>
<protein>
    <submittedName>
        <fullName evidence="4">PD40 domain-containing protein</fullName>
    </submittedName>
</protein>
<feature type="region of interest" description="Disordered" evidence="2">
    <location>
        <begin position="1"/>
        <end position="20"/>
    </location>
</feature>
<dbReference type="InterPro" id="IPR011042">
    <property type="entry name" value="6-blade_b-propeller_TolB-like"/>
</dbReference>
<evidence type="ECO:0000313" key="5">
    <source>
        <dbReference type="Proteomes" id="UP000727993"/>
    </source>
</evidence>
<dbReference type="Pfam" id="PF07676">
    <property type="entry name" value="PD40"/>
    <property type="match status" value="3"/>
</dbReference>
<dbReference type="Proteomes" id="UP000727993">
    <property type="component" value="Unassembled WGS sequence"/>
</dbReference>
<dbReference type="EMBL" id="JADJZA010000007">
    <property type="protein sequence ID" value="MBK9297639.1"/>
    <property type="molecule type" value="Genomic_DNA"/>
</dbReference>
<dbReference type="InterPro" id="IPR011659">
    <property type="entry name" value="WD40"/>
</dbReference>
<feature type="transmembrane region" description="Helical" evidence="3">
    <location>
        <begin position="27"/>
        <end position="50"/>
    </location>
</feature>
<name>A0A936NDH4_9ACTN</name>
<comment type="similarity">
    <text evidence="1">Belongs to the TolB family.</text>
</comment>
<keyword evidence="3" id="KW-0472">Membrane</keyword>
<evidence type="ECO:0000256" key="2">
    <source>
        <dbReference type="SAM" id="MobiDB-lite"/>
    </source>
</evidence>
<dbReference type="PANTHER" id="PTHR36842">
    <property type="entry name" value="PROTEIN TOLB HOMOLOG"/>
    <property type="match status" value="1"/>
</dbReference>
<dbReference type="SUPFAM" id="SSF69304">
    <property type="entry name" value="Tricorn protease N-terminal domain"/>
    <property type="match status" value="1"/>
</dbReference>
<keyword evidence="3" id="KW-0812">Transmembrane</keyword>
<evidence type="ECO:0000313" key="4">
    <source>
        <dbReference type="EMBL" id="MBK9297639.1"/>
    </source>
</evidence>
<evidence type="ECO:0000256" key="3">
    <source>
        <dbReference type="SAM" id="Phobius"/>
    </source>
</evidence>
<accession>A0A936NDH4</accession>
<proteinExistence type="inferred from homology"/>
<dbReference type="AlphaFoldDB" id="A0A936NDH4"/>
<dbReference type="PANTHER" id="PTHR36842:SF1">
    <property type="entry name" value="PROTEIN TOLB"/>
    <property type="match status" value="1"/>
</dbReference>
<evidence type="ECO:0000256" key="1">
    <source>
        <dbReference type="ARBA" id="ARBA00009820"/>
    </source>
</evidence>
<reference evidence="4 5" key="1">
    <citation type="submission" date="2020-10" db="EMBL/GenBank/DDBJ databases">
        <title>Connecting structure to function with the recovery of over 1000 high-quality activated sludge metagenome-assembled genomes encoding full-length rRNA genes using long-read sequencing.</title>
        <authorList>
            <person name="Singleton C.M."/>
            <person name="Petriglieri F."/>
            <person name="Kristensen J.M."/>
            <person name="Kirkegaard R.H."/>
            <person name="Michaelsen T.Y."/>
            <person name="Andersen M.H."/>
            <person name="Karst S.M."/>
            <person name="Dueholm M.S."/>
            <person name="Nielsen P.H."/>
            <person name="Albertsen M."/>
        </authorList>
    </citation>
    <scope>NUCLEOTIDE SEQUENCE [LARGE SCALE GENOMIC DNA]</scope>
    <source>
        <strain evidence="4">Lyne_18-Q3-R50-59_MAXAC.006</strain>
    </source>
</reference>
<sequence>MTVGPSDQRPSEAPGSAPPRRRGCLRALLITFAVLAVLVVAVIIAVTIVMKVSSNRPSSGEAIDGRPMGQGSEASVRRDVPSGAEGVDPLSPDDMIVPVARNPPFNPCADSGPDFDLEIMGLDGDHRRPIGEDLDEGVGSEGAVNTSKEEIWSRLSPDRRRLVFYRSPNAKTGETCRYGVQELWIANVDGTGVRSIFSNAQKLELASRLGWPSEGTVQGHADWSPDGRHVVMLVGYAPSLGPLPLLNQGETELFVLNVDTGALRQVTRRVDDQGRGVSVDPSWTPDGSTIIFVGCPDATPSCDDMQILSVPADAKEASTTSVVFDGPGRSGNDPYVSPDGKSITWMEVGALETKLFVAAFELGREIQPADGVLVDAHGGYANWSADSSQLIYSRLWLGDRFGLYSNAFDGQPSARLSAPGTDEVFYGPSP</sequence>
<comment type="caution">
    <text evidence="4">The sequence shown here is derived from an EMBL/GenBank/DDBJ whole genome shotgun (WGS) entry which is preliminary data.</text>
</comment>
<keyword evidence="3" id="KW-1133">Transmembrane helix</keyword>
<gene>
    <name evidence="4" type="ORF">IPN02_12565</name>
</gene>
<dbReference type="Gene3D" id="2.120.10.30">
    <property type="entry name" value="TolB, C-terminal domain"/>
    <property type="match status" value="1"/>
</dbReference>
<organism evidence="4 5">
    <name type="scientific">Candidatus Neomicrothrix subdominans</name>
    <dbReference type="NCBI Taxonomy" id="2954438"/>
    <lineage>
        <taxon>Bacteria</taxon>
        <taxon>Bacillati</taxon>
        <taxon>Actinomycetota</taxon>
        <taxon>Acidimicrobiia</taxon>
        <taxon>Acidimicrobiales</taxon>
        <taxon>Microthrixaceae</taxon>
        <taxon>Candidatus Neomicrothrix</taxon>
    </lineage>
</organism>